<dbReference type="EMBL" id="LAZR01014860">
    <property type="protein sequence ID" value="KKM15632.1"/>
    <property type="molecule type" value="Genomic_DNA"/>
</dbReference>
<dbReference type="SUPFAM" id="SSF159006">
    <property type="entry name" value="YopX-like"/>
    <property type="match status" value="1"/>
</dbReference>
<proteinExistence type="predicted"/>
<dbReference type="Pfam" id="PF09643">
    <property type="entry name" value="YopX"/>
    <property type="match status" value="1"/>
</dbReference>
<organism evidence="2">
    <name type="scientific">marine sediment metagenome</name>
    <dbReference type="NCBI Taxonomy" id="412755"/>
    <lineage>
        <taxon>unclassified sequences</taxon>
        <taxon>metagenomes</taxon>
        <taxon>ecological metagenomes</taxon>
    </lineage>
</organism>
<accession>A0A0F9HKI5</accession>
<name>A0A0F9HKI5_9ZZZZ</name>
<comment type="caution">
    <text evidence="2">The sequence shown here is derived from an EMBL/GenBank/DDBJ whole genome shotgun (WGS) entry which is preliminary data.</text>
</comment>
<evidence type="ECO:0000313" key="2">
    <source>
        <dbReference type="EMBL" id="KKM15632.1"/>
    </source>
</evidence>
<dbReference type="InterPro" id="IPR019096">
    <property type="entry name" value="YopX_protein"/>
</dbReference>
<dbReference type="AlphaFoldDB" id="A0A0F9HKI5"/>
<feature type="domain" description="YopX protein" evidence="1">
    <location>
        <begin position="6"/>
        <end position="128"/>
    </location>
</feature>
<dbReference type="InterPro" id="IPR023385">
    <property type="entry name" value="YopX-like_C"/>
</dbReference>
<sequence>MQRINKFRVFHKPTGKMFYPTDDLESILHYNYIQHNDQLVLTMDGKVALYHCDRAYLRISRDFIPLEYIGRKDENDKEIYEGDIMSPKEYLKHYGNQVIKWSDDSAGFIFGEDLSPDECEEVIGNIYEGLHSGEKCDMIEEWKKNISEQSQNHSKGIK</sequence>
<evidence type="ECO:0000259" key="1">
    <source>
        <dbReference type="Pfam" id="PF09643"/>
    </source>
</evidence>
<protein>
    <recommendedName>
        <fullName evidence="1">YopX protein domain-containing protein</fullName>
    </recommendedName>
</protein>
<dbReference type="Gene3D" id="2.30.30.290">
    <property type="entry name" value="YopX-like domains"/>
    <property type="match status" value="1"/>
</dbReference>
<reference evidence="2" key="1">
    <citation type="journal article" date="2015" name="Nature">
        <title>Complex archaea that bridge the gap between prokaryotes and eukaryotes.</title>
        <authorList>
            <person name="Spang A."/>
            <person name="Saw J.H."/>
            <person name="Jorgensen S.L."/>
            <person name="Zaremba-Niedzwiedzka K."/>
            <person name="Martijn J."/>
            <person name="Lind A.E."/>
            <person name="van Eijk R."/>
            <person name="Schleper C."/>
            <person name="Guy L."/>
            <person name="Ettema T.J."/>
        </authorList>
    </citation>
    <scope>NUCLEOTIDE SEQUENCE</scope>
</reference>
<gene>
    <name evidence="2" type="ORF">LCGC14_1694090</name>
</gene>